<dbReference type="PANTHER" id="PTHR33371:SF4">
    <property type="entry name" value="INTERMEMBRANE PHOSPHOLIPID TRANSPORT SYSTEM BINDING PROTEIN MLAD"/>
    <property type="match status" value="1"/>
</dbReference>
<evidence type="ECO:0000259" key="3">
    <source>
        <dbReference type="Pfam" id="PF11887"/>
    </source>
</evidence>
<name>A0A0U4CSN5_9ACTN</name>
<dbReference type="AlphaFoldDB" id="A0A0U4CSN5"/>
<dbReference type="RefSeq" id="WP_067854763.1">
    <property type="nucleotide sequence ID" value="NZ_CP011502.1"/>
</dbReference>
<dbReference type="InterPro" id="IPR052336">
    <property type="entry name" value="MlaD_Phospholipid_Transporter"/>
</dbReference>
<dbReference type="InterPro" id="IPR005693">
    <property type="entry name" value="Mce"/>
</dbReference>
<evidence type="ECO:0000313" key="4">
    <source>
        <dbReference type="EMBL" id="ALX03853.1"/>
    </source>
</evidence>
<evidence type="ECO:0000256" key="1">
    <source>
        <dbReference type="SAM" id="MobiDB-lite"/>
    </source>
</evidence>
<evidence type="ECO:0000313" key="5">
    <source>
        <dbReference type="Proteomes" id="UP000067689"/>
    </source>
</evidence>
<dbReference type="STRING" id="2041.AERYTH_03620"/>
<dbReference type="KEGG" id="aer:AERYTH_03620"/>
<dbReference type="NCBIfam" id="TIGR00996">
    <property type="entry name" value="Mtu_fam_mce"/>
    <property type="match status" value="1"/>
</dbReference>
<feature type="domain" description="Mammalian cell entry C-terminal" evidence="3">
    <location>
        <begin position="114"/>
        <end position="305"/>
    </location>
</feature>
<dbReference type="Proteomes" id="UP000067689">
    <property type="component" value="Chromosome"/>
</dbReference>
<dbReference type="PANTHER" id="PTHR33371">
    <property type="entry name" value="INTERMEMBRANE PHOSPHOLIPID TRANSPORT SYSTEM BINDING PROTEIN MLAD-RELATED"/>
    <property type="match status" value="1"/>
</dbReference>
<dbReference type="InterPro" id="IPR003399">
    <property type="entry name" value="Mce/MlaD"/>
</dbReference>
<accession>A0A0U4CSN5</accession>
<dbReference type="GO" id="GO:0005576">
    <property type="term" value="C:extracellular region"/>
    <property type="evidence" value="ECO:0007669"/>
    <property type="project" value="TreeGrafter"/>
</dbReference>
<feature type="domain" description="Mce/MlaD" evidence="2">
    <location>
        <begin position="33"/>
        <end position="107"/>
    </location>
</feature>
<dbReference type="Pfam" id="PF11887">
    <property type="entry name" value="Mce4_CUP1"/>
    <property type="match status" value="1"/>
</dbReference>
<reference evidence="4 5" key="1">
    <citation type="journal article" date="1991" name="Int. J. Syst. Bacteriol.">
        <title>Description of the erythromycin-producing bacterium Arthrobacter sp. strain NRRL B-3381 as Aeromicrobium erythreum gen. nov., sp. nov.</title>
        <authorList>
            <person name="Miller E.S."/>
            <person name="Woese C.R."/>
            <person name="Brenner S."/>
        </authorList>
    </citation>
    <scope>NUCLEOTIDE SEQUENCE [LARGE SCALE GENOMIC DNA]</scope>
    <source>
        <strain evidence="4 5">AR18</strain>
    </source>
</reference>
<dbReference type="InterPro" id="IPR024516">
    <property type="entry name" value="Mce_C"/>
</dbReference>
<keyword evidence="5" id="KW-1185">Reference proteome</keyword>
<gene>
    <name evidence="4" type="ORF">AERYTH_03620</name>
</gene>
<protein>
    <submittedName>
        <fullName evidence="4">Uncharacterized protein</fullName>
    </submittedName>
</protein>
<sequence length="391" mass="41659">MSRLAGAARILTVLVALVLVVGLVIVFGQRDAKKTITVDFTQTNSLYEGSDVRILGVAVGTVDRLVPRGKTVRATISYDASVKLPDDVKAVVVSPSIVGDRFVQLAPAYDGGAVLKDGARLGVSRTAVPVELDQVYKSLDDLSVALGPDGANRNGAVSDLVRDTAKQLDGQGAQVNETLRNFGKLSQTLSDNKDELFGSMREVDQFVQLLQTNDQSVRDFFDSTAQVSTVLAGEREDLQATIKALGDALVEVRRLVRENRSELRGNVKQLATVARVLGDHQKDLEQFTISAPTALSNVALAYNGNTGTLDNHADVLQLLLGAVEDPGDLLCNISENLPIDVKEPCDVLGGVLDDLLKPITGGLPLPRAAVANAPSPDRTDTSLSQMLGVER</sequence>
<dbReference type="EMBL" id="CP011502">
    <property type="protein sequence ID" value="ALX03853.1"/>
    <property type="molecule type" value="Genomic_DNA"/>
</dbReference>
<evidence type="ECO:0000259" key="2">
    <source>
        <dbReference type="Pfam" id="PF02470"/>
    </source>
</evidence>
<dbReference type="OrthoDB" id="4516955at2"/>
<feature type="region of interest" description="Disordered" evidence="1">
    <location>
        <begin position="370"/>
        <end position="391"/>
    </location>
</feature>
<dbReference type="PATRIC" id="fig|2041.4.peg.756"/>
<organism evidence="4 5">
    <name type="scientific">Aeromicrobium erythreum</name>
    <dbReference type="NCBI Taxonomy" id="2041"/>
    <lineage>
        <taxon>Bacteria</taxon>
        <taxon>Bacillati</taxon>
        <taxon>Actinomycetota</taxon>
        <taxon>Actinomycetes</taxon>
        <taxon>Propionibacteriales</taxon>
        <taxon>Nocardioidaceae</taxon>
        <taxon>Aeromicrobium</taxon>
    </lineage>
</organism>
<dbReference type="Pfam" id="PF02470">
    <property type="entry name" value="MlaD"/>
    <property type="match status" value="1"/>
</dbReference>
<proteinExistence type="predicted"/>